<sequence length="38" mass="4506">MLRAIDKKKLDPQYSDPVDRLYQKGLEDAMQIIMRLRG</sequence>
<organism evidence="1">
    <name type="scientific">marine metagenome</name>
    <dbReference type="NCBI Taxonomy" id="408172"/>
    <lineage>
        <taxon>unclassified sequences</taxon>
        <taxon>metagenomes</taxon>
        <taxon>ecological metagenomes</taxon>
    </lineage>
</organism>
<dbReference type="AlphaFoldDB" id="A0A381SV30"/>
<protein>
    <submittedName>
        <fullName evidence="1">Uncharacterized protein</fullName>
    </submittedName>
</protein>
<reference evidence="1" key="1">
    <citation type="submission" date="2018-05" db="EMBL/GenBank/DDBJ databases">
        <authorList>
            <person name="Lanie J.A."/>
            <person name="Ng W.-L."/>
            <person name="Kazmierczak K.M."/>
            <person name="Andrzejewski T.M."/>
            <person name="Davidsen T.M."/>
            <person name="Wayne K.J."/>
            <person name="Tettelin H."/>
            <person name="Glass J.I."/>
            <person name="Rusch D."/>
            <person name="Podicherti R."/>
            <person name="Tsui H.-C.T."/>
            <person name="Winkler M.E."/>
        </authorList>
    </citation>
    <scope>NUCLEOTIDE SEQUENCE</scope>
</reference>
<accession>A0A381SV30</accession>
<proteinExistence type="predicted"/>
<name>A0A381SV30_9ZZZZ</name>
<evidence type="ECO:0000313" key="1">
    <source>
        <dbReference type="EMBL" id="SVA07872.1"/>
    </source>
</evidence>
<dbReference type="EMBL" id="UINC01003618">
    <property type="protein sequence ID" value="SVA07872.1"/>
    <property type="molecule type" value="Genomic_DNA"/>
</dbReference>
<gene>
    <name evidence="1" type="ORF">METZ01_LOCUS60726</name>
</gene>